<evidence type="ECO:0000313" key="5">
    <source>
        <dbReference type="Proteomes" id="UP000499080"/>
    </source>
</evidence>
<sequence length="78" mass="9123">MTIEKWQLKNWIADSEALVTVALVKDSDSRFNIADSEETIGEEEDKSSANCQKKAQELSNFAMEIHPIEERRWQFLRH</sequence>
<name>A0A4Y2WA55_ARAVE</name>
<dbReference type="EMBL" id="BGPR01056963">
    <property type="protein sequence ID" value="GBO33408.1"/>
    <property type="molecule type" value="Genomic_DNA"/>
</dbReference>
<proteinExistence type="predicted"/>
<dbReference type="AlphaFoldDB" id="A0A4Y2WA55"/>
<evidence type="ECO:0000313" key="2">
    <source>
        <dbReference type="EMBL" id="GBO33397.1"/>
    </source>
</evidence>
<comment type="caution">
    <text evidence="3">The sequence shown here is derived from an EMBL/GenBank/DDBJ whole genome shotgun (WGS) entry which is preliminary data.</text>
</comment>
<evidence type="ECO:0000313" key="1">
    <source>
        <dbReference type="EMBL" id="GBO33394.1"/>
    </source>
</evidence>
<reference evidence="3 5" key="1">
    <citation type="journal article" date="2019" name="Sci. Rep.">
        <title>Orb-weaving spider Araneus ventricosus genome elucidates the spidroin gene catalogue.</title>
        <authorList>
            <person name="Kono N."/>
            <person name="Nakamura H."/>
            <person name="Ohtoshi R."/>
            <person name="Moran D.A.P."/>
            <person name="Shinohara A."/>
            <person name="Yoshida Y."/>
            <person name="Fujiwara M."/>
            <person name="Mori M."/>
            <person name="Tomita M."/>
            <person name="Arakawa K."/>
        </authorList>
    </citation>
    <scope>NUCLEOTIDE SEQUENCE [LARGE SCALE GENOMIC DNA]</scope>
</reference>
<gene>
    <name evidence="3" type="ORF">AVEN_129200_1</name>
    <name evidence="4" type="ORF">AVEN_186733_1</name>
    <name evidence="1" type="ORF">AVEN_191775_1</name>
    <name evidence="2" type="ORF">AVEN_192642_1</name>
</gene>
<dbReference type="EMBL" id="BGPR01056955">
    <property type="protein sequence ID" value="GBO33394.1"/>
    <property type="molecule type" value="Genomic_DNA"/>
</dbReference>
<evidence type="ECO:0000313" key="4">
    <source>
        <dbReference type="EMBL" id="GBO33411.1"/>
    </source>
</evidence>
<accession>A0A4Y2WA55</accession>
<dbReference type="EMBL" id="BGPR01056956">
    <property type="protein sequence ID" value="GBO33397.1"/>
    <property type="molecule type" value="Genomic_DNA"/>
</dbReference>
<dbReference type="Proteomes" id="UP000499080">
    <property type="component" value="Unassembled WGS sequence"/>
</dbReference>
<protein>
    <submittedName>
        <fullName evidence="3">Uncharacterized protein</fullName>
    </submittedName>
</protein>
<evidence type="ECO:0000313" key="3">
    <source>
        <dbReference type="EMBL" id="GBO33408.1"/>
    </source>
</evidence>
<dbReference type="EMBL" id="BGPR01056967">
    <property type="protein sequence ID" value="GBO33411.1"/>
    <property type="molecule type" value="Genomic_DNA"/>
</dbReference>
<keyword evidence="5" id="KW-1185">Reference proteome</keyword>
<organism evidence="3 5">
    <name type="scientific">Araneus ventricosus</name>
    <name type="common">Orbweaver spider</name>
    <name type="synonym">Epeira ventricosa</name>
    <dbReference type="NCBI Taxonomy" id="182803"/>
    <lineage>
        <taxon>Eukaryota</taxon>
        <taxon>Metazoa</taxon>
        <taxon>Ecdysozoa</taxon>
        <taxon>Arthropoda</taxon>
        <taxon>Chelicerata</taxon>
        <taxon>Arachnida</taxon>
        <taxon>Araneae</taxon>
        <taxon>Araneomorphae</taxon>
        <taxon>Entelegynae</taxon>
        <taxon>Araneoidea</taxon>
        <taxon>Araneidae</taxon>
        <taxon>Araneus</taxon>
    </lineage>
</organism>